<comment type="caution">
    <text evidence="1">The sequence shown here is derived from an EMBL/GenBank/DDBJ whole genome shotgun (WGS) entry which is preliminary data.</text>
</comment>
<reference evidence="1 2" key="1">
    <citation type="submission" date="2018-03" db="EMBL/GenBank/DDBJ databases">
        <title>Genomes of Pezizomycetes fungi and the evolution of truffles.</title>
        <authorList>
            <person name="Murat C."/>
            <person name="Payen T."/>
            <person name="Noel B."/>
            <person name="Kuo A."/>
            <person name="Martin F.M."/>
        </authorList>
    </citation>
    <scope>NUCLEOTIDE SEQUENCE [LARGE SCALE GENOMIC DNA]</scope>
    <source>
        <strain evidence="1">091103-1</strain>
    </source>
</reference>
<evidence type="ECO:0000313" key="2">
    <source>
        <dbReference type="Proteomes" id="UP000246991"/>
    </source>
</evidence>
<keyword evidence="2" id="KW-1185">Reference proteome</keyword>
<name>A0A317STE9_9PEZI</name>
<dbReference type="Gene3D" id="3.30.450.30">
    <property type="entry name" value="Dynein light chain 2a, cytoplasmic"/>
    <property type="match status" value="1"/>
</dbReference>
<evidence type="ECO:0000313" key="1">
    <source>
        <dbReference type="EMBL" id="PWW76666.1"/>
    </source>
</evidence>
<dbReference type="SUPFAM" id="SSF103196">
    <property type="entry name" value="Roadblock/LC7 domain"/>
    <property type="match status" value="1"/>
</dbReference>
<dbReference type="AlphaFoldDB" id="A0A317STE9"/>
<proteinExistence type="predicted"/>
<dbReference type="STRING" id="42249.A0A317STE9"/>
<organism evidence="1 2">
    <name type="scientific">Tuber magnatum</name>
    <name type="common">white Piedmont truffle</name>
    <dbReference type="NCBI Taxonomy" id="42249"/>
    <lineage>
        <taxon>Eukaryota</taxon>
        <taxon>Fungi</taxon>
        <taxon>Dikarya</taxon>
        <taxon>Ascomycota</taxon>
        <taxon>Pezizomycotina</taxon>
        <taxon>Pezizomycetes</taxon>
        <taxon>Pezizales</taxon>
        <taxon>Tuberaceae</taxon>
        <taxon>Tuber</taxon>
    </lineage>
</organism>
<dbReference type="OrthoDB" id="9985637at2759"/>
<dbReference type="EMBL" id="PYWC01000031">
    <property type="protein sequence ID" value="PWW76666.1"/>
    <property type="molecule type" value="Genomic_DNA"/>
</dbReference>
<gene>
    <name evidence="1" type="ORF">C7212DRAFT_357604</name>
</gene>
<dbReference type="Proteomes" id="UP000246991">
    <property type="component" value="Unassembled WGS sequence"/>
</dbReference>
<sequence>MTTATPTLSEDDLTSLLNRISQKSTVQSLIILDRSSGAIIRSSGSIAAHRDSESLVGEYAGMVWNFVKSAEEMVCGMDEQVNIEKIPISVRSPLIIIYTLPYTSVEHNIPDWFRWFADPRFVLVVFHDTPQA</sequence>
<protein>
    <recommendedName>
        <fullName evidence="3">Roadblock/LAMTOR2 domain-containing protein</fullName>
    </recommendedName>
</protein>
<evidence type="ECO:0008006" key="3">
    <source>
        <dbReference type="Google" id="ProtNLM"/>
    </source>
</evidence>
<accession>A0A317STE9</accession>